<dbReference type="SMART" id="SM00909">
    <property type="entry name" value="Germane"/>
    <property type="match status" value="1"/>
</dbReference>
<feature type="domain" description="GerMN" evidence="1">
    <location>
        <begin position="27"/>
        <end position="116"/>
    </location>
</feature>
<reference evidence="2" key="1">
    <citation type="submission" date="2018-05" db="EMBL/GenBank/DDBJ databases">
        <authorList>
            <person name="Lanie J.A."/>
            <person name="Ng W.-L."/>
            <person name="Kazmierczak K.M."/>
            <person name="Andrzejewski T.M."/>
            <person name="Davidsen T.M."/>
            <person name="Wayne K.J."/>
            <person name="Tettelin H."/>
            <person name="Glass J.I."/>
            <person name="Rusch D."/>
            <person name="Podicherti R."/>
            <person name="Tsui H.-C.T."/>
            <person name="Winkler M.E."/>
        </authorList>
    </citation>
    <scope>NUCLEOTIDE SEQUENCE</scope>
</reference>
<name>A0A382TJY8_9ZZZZ</name>
<dbReference type="EMBL" id="UINC01137123">
    <property type="protein sequence ID" value="SVD22273.1"/>
    <property type="molecule type" value="Genomic_DNA"/>
</dbReference>
<sequence length="165" mass="17932">VTPRAAHPTLAGVEREIERRAEATAQARLILEAQLSEPPAPLLSPIPDGTTLRAIYLTERGDTFVDLSEDILINHSGGSLEELFTVYAIVNALTTNIPAISAVQILVNGQEVDTLVGHVDLQRPLASDLRLVGIPEPDPEDGVAELSWWRGEVLPYNPRCAPNWS</sequence>
<accession>A0A382TJY8</accession>
<organism evidence="2">
    <name type="scientific">marine metagenome</name>
    <dbReference type="NCBI Taxonomy" id="408172"/>
    <lineage>
        <taxon>unclassified sequences</taxon>
        <taxon>metagenomes</taxon>
        <taxon>ecological metagenomes</taxon>
    </lineage>
</organism>
<proteinExistence type="predicted"/>
<gene>
    <name evidence="2" type="ORF">METZ01_LOCUS375127</name>
</gene>
<evidence type="ECO:0000313" key="2">
    <source>
        <dbReference type="EMBL" id="SVD22273.1"/>
    </source>
</evidence>
<dbReference type="AlphaFoldDB" id="A0A382TJY8"/>
<dbReference type="Pfam" id="PF10646">
    <property type="entry name" value="Germane"/>
    <property type="match status" value="1"/>
</dbReference>
<protein>
    <recommendedName>
        <fullName evidence="1">GerMN domain-containing protein</fullName>
    </recommendedName>
</protein>
<evidence type="ECO:0000259" key="1">
    <source>
        <dbReference type="SMART" id="SM00909"/>
    </source>
</evidence>
<feature type="non-terminal residue" evidence="2">
    <location>
        <position position="1"/>
    </location>
</feature>
<dbReference type="InterPro" id="IPR019606">
    <property type="entry name" value="GerMN"/>
</dbReference>